<dbReference type="EMBL" id="JBHSOC010000036">
    <property type="protein sequence ID" value="MFC5643781.1"/>
    <property type="molecule type" value="Genomic_DNA"/>
</dbReference>
<dbReference type="Gene3D" id="1.10.10.1320">
    <property type="entry name" value="Anti-sigma factor, zinc-finger domain"/>
    <property type="match status" value="1"/>
</dbReference>
<feature type="region of interest" description="Disordered" evidence="3">
    <location>
        <begin position="119"/>
        <end position="138"/>
    </location>
</feature>
<feature type="transmembrane region" description="Helical" evidence="4">
    <location>
        <begin position="213"/>
        <end position="235"/>
    </location>
</feature>
<feature type="compositionally biased region" description="Gly residues" evidence="3">
    <location>
        <begin position="146"/>
        <end position="161"/>
    </location>
</feature>
<keyword evidence="7" id="KW-1185">Reference proteome</keyword>
<evidence type="ECO:0000259" key="5">
    <source>
        <dbReference type="Pfam" id="PF13490"/>
    </source>
</evidence>
<keyword evidence="2" id="KW-0804">Transcription</keyword>
<dbReference type="RefSeq" id="WP_380231584.1">
    <property type="nucleotide sequence ID" value="NZ_JBHSOC010000036.1"/>
</dbReference>
<feature type="domain" description="Putative zinc-finger" evidence="5">
    <location>
        <begin position="53"/>
        <end position="81"/>
    </location>
</feature>
<evidence type="ECO:0000256" key="3">
    <source>
        <dbReference type="SAM" id="MobiDB-lite"/>
    </source>
</evidence>
<proteinExistence type="predicted"/>
<feature type="region of interest" description="Disordered" evidence="3">
    <location>
        <begin position="144"/>
        <end position="188"/>
    </location>
</feature>
<gene>
    <name evidence="6" type="ORF">ACFPZF_20760</name>
</gene>
<dbReference type="Proteomes" id="UP001596066">
    <property type="component" value="Unassembled WGS sequence"/>
</dbReference>
<keyword evidence="1" id="KW-0805">Transcription regulation</keyword>
<comment type="caution">
    <text evidence="6">The sequence shown here is derived from an EMBL/GenBank/DDBJ whole genome shotgun (WGS) entry which is preliminary data.</text>
</comment>
<protein>
    <submittedName>
        <fullName evidence="6">Anti-sigma factor</fullName>
    </submittedName>
</protein>
<evidence type="ECO:0000256" key="4">
    <source>
        <dbReference type="SAM" id="Phobius"/>
    </source>
</evidence>
<dbReference type="InterPro" id="IPR027383">
    <property type="entry name" value="Znf_put"/>
</dbReference>
<evidence type="ECO:0000256" key="2">
    <source>
        <dbReference type="ARBA" id="ARBA00023163"/>
    </source>
</evidence>
<evidence type="ECO:0000256" key="1">
    <source>
        <dbReference type="ARBA" id="ARBA00023015"/>
    </source>
</evidence>
<accession>A0ABW0VGY0</accession>
<evidence type="ECO:0000313" key="7">
    <source>
        <dbReference type="Proteomes" id="UP001596066"/>
    </source>
</evidence>
<sequence length="287" mass="28835">MNDRGAGRTDSGGRSRWAQLARRGEQPAQPSAPELRAVAVRPAEPAVEEHLGDRLSAYLDGELGHDSRERVQAHLATCPDCLAEAESARAVKRALNGTDTPAPSSLLMARLLAVAALPDDEPHDGAGPGGPVASAGTFGNSRLTGGSFGRGAGSTFGGGALGADTPIPGIDPRAQQPGPRPSGARRSPVAMPGLLAALAEVPLLRPAPRGRRLVVAAAGAFSVAAVTLGGVGGFASAPNGGGNQRSTTVTPVGGNPVVPVNAQLSADYLDYPARGHAAPGDPHGLLR</sequence>
<evidence type="ECO:0000313" key="6">
    <source>
        <dbReference type="EMBL" id="MFC5643781.1"/>
    </source>
</evidence>
<reference evidence="7" key="1">
    <citation type="journal article" date="2019" name="Int. J. Syst. Evol. Microbiol.">
        <title>The Global Catalogue of Microorganisms (GCM) 10K type strain sequencing project: providing services to taxonomists for standard genome sequencing and annotation.</title>
        <authorList>
            <consortium name="The Broad Institute Genomics Platform"/>
            <consortium name="The Broad Institute Genome Sequencing Center for Infectious Disease"/>
            <person name="Wu L."/>
            <person name="Ma J."/>
        </authorList>
    </citation>
    <scope>NUCLEOTIDE SEQUENCE [LARGE SCALE GENOMIC DNA]</scope>
    <source>
        <strain evidence="7">CGMCC 4.1622</strain>
    </source>
</reference>
<organism evidence="6 7">
    <name type="scientific">Kitasatospora cinereorecta</name>
    <dbReference type="NCBI Taxonomy" id="285560"/>
    <lineage>
        <taxon>Bacteria</taxon>
        <taxon>Bacillati</taxon>
        <taxon>Actinomycetota</taxon>
        <taxon>Actinomycetes</taxon>
        <taxon>Kitasatosporales</taxon>
        <taxon>Streptomycetaceae</taxon>
        <taxon>Kitasatospora</taxon>
    </lineage>
</organism>
<feature type="region of interest" description="Disordered" evidence="3">
    <location>
        <begin position="1"/>
        <end position="36"/>
    </location>
</feature>
<keyword evidence="4" id="KW-0812">Transmembrane</keyword>
<keyword evidence="4" id="KW-0472">Membrane</keyword>
<feature type="compositionally biased region" description="Basic and acidic residues" evidence="3">
    <location>
        <begin position="1"/>
        <end position="13"/>
    </location>
</feature>
<dbReference type="InterPro" id="IPR041916">
    <property type="entry name" value="Anti_sigma_zinc_sf"/>
</dbReference>
<dbReference type="Pfam" id="PF13490">
    <property type="entry name" value="zf-HC2"/>
    <property type="match status" value="1"/>
</dbReference>
<keyword evidence="4" id="KW-1133">Transmembrane helix</keyword>
<name>A0ABW0VGY0_9ACTN</name>